<protein>
    <submittedName>
        <fullName evidence="6">Radical SAM domain protein</fullName>
    </submittedName>
</protein>
<dbReference type="GO" id="GO:0046872">
    <property type="term" value="F:metal ion binding"/>
    <property type="evidence" value="ECO:0007669"/>
    <property type="project" value="UniProtKB-KW"/>
</dbReference>
<keyword evidence="1" id="KW-0949">S-adenosyl-L-methionine</keyword>
<keyword evidence="4" id="KW-0411">Iron-sulfur</keyword>
<dbReference type="Gene3D" id="3.20.20.70">
    <property type="entry name" value="Aldolase class I"/>
    <property type="match status" value="1"/>
</dbReference>
<proteinExistence type="predicted"/>
<evidence type="ECO:0000256" key="1">
    <source>
        <dbReference type="ARBA" id="ARBA00022691"/>
    </source>
</evidence>
<dbReference type="PROSITE" id="PS51918">
    <property type="entry name" value="RADICAL_SAM"/>
    <property type="match status" value="1"/>
</dbReference>
<organism evidence="6 7">
    <name type="scientific">Candidatus Amesbacteria bacterium GW2011_GWA2_47_11b</name>
    <dbReference type="NCBI Taxonomy" id="1618358"/>
    <lineage>
        <taxon>Bacteria</taxon>
        <taxon>Candidatus Amesiibacteriota</taxon>
    </lineage>
</organism>
<dbReference type="SFLD" id="SFLDG01067">
    <property type="entry name" value="SPASM/twitch_domain_containing"/>
    <property type="match status" value="1"/>
</dbReference>
<keyword evidence="2" id="KW-0479">Metal-binding</keyword>
<dbReference type="EMBL" id="LCNO01000010">
    <property type="protein sequence ID" value="KKU57744.1"/>
    <property type="molecule type" value="Genomic_DNA"/>
</dbReference>
<feature type="domain" description="Radical SAM core" evidence="5">
    <location>
        <begin position="2"/>
        <end position="216"/>
    </location>
</feature>
<gene>
    <name evidence="6" type="ORF">UX80_C0010G0005</name>
</gene>
<name>A0A0G1RKB4_9BACT</name>
<comment type="caution">
    <text evidence="6">The sequence shown here is derived from an EMBL/GenBank/DDBJ whole genome shotgun (WGS) entry which is preliminary data.</text>
</comment>
<evidence type="ECO:0000313" key="6">
    <source>
        <dbReference type="EMBL" id="KKU57744.1"/>
    </source>
</evidence>
<dbReference type="SUPFAM" id="SSF102114">
    <property type="entry name" value="Radical SAM enzymes"/>
    <property type="match status" value="1"/>
</dbReference>
<dbReference type="GO" id="GO:0051536">
    <property type="term" value="F:iron-sulfur cluster binding"/>
    <property type="evidence" value="ECO:0007669"/>
    <property type="project" value="UniProtKB-KW"/>
</dbReference>
<evidence type="ECO:0000256" key="2">
    <source>
        <dbReference type="ARBA" id="ARBA00022723"/>
    </source>
</evidence>
<dbReference type="SFLD" id="SFLDS00029">
    <property type="entry name" value="Radical_SAM"/>
    <property type="match status" value="1"/>
</dbReference>
<dbReference type="InterPro" id="IPR058240">
    <property type="entry name" value="rSAM_sf"/>
</dbReference>
<accession>A0A0G1RKB4</accession>
<reference evidence="6 7" key="1">
    <citation type="journal article" date="2015" name="Nature">
        <title>rRNA introns, odd ribosomes, and small enigmatic genomes across a large radiation of phyla.</title>
        <authorList>
            <person name="Brown C.T."/>
            <person name="Hug L.A."/>
            <person name="Thomas B.C."/>
            <person name="Sharon I."/>
            <person name="Castelle C.J."/>
            <person name="Singh A."/>
            <person name="Wilkins M.J."/>
            <person name="Williams K.H."/>
            <person name="Banfield J.F."/>
        </authorList>
    </citation>
    <scope>NUCLEOTIDE SEQUENCE [LARGE SCALE GENOMIC DNA]</scope>
</reference>
<dbReference type="STRING" id="1618358.UX80_C0010G0005"/>
<dbReference type="Proteomes" id="UP000034307">
    <property type="component" value="Unassembled WGS sequence"/>
</dbReference>
<evidence type="ECO:0000256" key="3">
    <source>
        <dbReference type="ARBA" id="ARBA00023004"/>
    </source>
</evidence>
<sequence length="274" mass="30228">MAEFPKRVDIMTTARCNLTCPYCWGPEHSIKDGLNLDQWFVLIASLRNKGATDLCVTGGEPLLREDVGSLMLATCALGFRVTLSTNCLLLPEQLTLSVNVLNYIHEIGIPIDGSSAIVNGLLRIGNTGSFDAALAALALIRSDYPSIQTTVRTVVTQQNQGDIPNIGRLLTQNRPDRWKLYEFTPIGYGLLNHAQMAIDTSRFTDIVAAAQAEFPDLNIEPQYSSRQSEKYLFVGPGGDFYAIGRNMEYVPLGNPLEIGERVIANIVRYFPQSK</sequence>
<evidence type="ECO:0000313" key="7">
    <source>
        <dbReference type="Proteomes" id="UP000034307"/>
    </source>
</evidence>
<dbReference type="InterPro" id="IPR007197">
    <property type="entry name" value="rSAM"/>
</dbReference>
<evidence type="ECO:0000256" key="4">
    <source>
        <dbReference type="ARBA" id="ARBA00023014"/>
    </source>
</evidence>
<dbReference type="GO" id="GO:0003824">
    <property type="term" value="F:catalytic activity"/>
    <property type="evidence" value="ECO:0007669"/>
    <property type="project" value="InterPro"/>
</dbReference>
<dbReference type="CDD" id="cd01335">
    <property type="entry name" value="Radical_SAM"/>
    <property type="match status" value="1"/>
</dbReference>
<dbReference type="PANTHER" id="PTHR11228">
    <property type="entry name" value="RADICAL SAM DOMAIN PROTEIN"/>
    <property type="match status" value="1"/>
</dbReference>
<dbReference type="Pfam" id="PF04055">
    <property type="entry name" value="Radical_SAM"/>
    <property type="match status" value="1"/>
</dbReference>
<dbReference type="AlphaFoldDB" id="A0A0G1RKB4"/>
<dbReference type="PATRIC" id="fig|1618358.3.peg.577"/>
<dbReference type="InterPro" id="IPR050377">
    <property type="entry name" value="Radical_SAM_PqqE_MftC-like"/>
</dbReference>
<evidence type="ECO:0000259" key="5">
    <source>
        <dbReference type="PROSITE" id="PS51918"/>
    </source>
</evidence>
<dbReference type="InterPro" id="IPR013785">
    <property type="entry name" value="Aldolase_TIM"/>
</dbReference>
<keyword evidence="3" id="KW-0408">Iron</keyword>
<dbReference type="PANTHER" id="PTHR11228:SF7">
    <property type="entry name" value="PQQA PEPTIDE CYCLASE"/>
    <property type="match status" value="1"/>
</dbReference>